<evidence type="ECO:0000313" key="2">
    <source>
        <dbReference type="EMBL" id="MBN7824740.1"/>
    </source>
</evidence>
<protein>
    <recommendedName>
        <fullName evidence="4">Lipoprotein</fullName>
    </recommendedName>
</protein>
<gene>
    <name evidence="2" type="ORF">J0A66_05820</name>
</gene>
<keyword evidence="3" id="KW-1185">Reference proteome</keyword>
<feature type="chain" id="PRO_5038041573" description="Lipoprotein" evidence="1">
    <location>
        <begin position="22"/>
        <end position="183"/>
    </location>
</feature>
<proteinExistence type="predicted"/>
<feature type="signal peptide" evidence="1">
    <location>
        <begin position="1"/>
        <end position="21"/>
    </location>
</feature>
<evidence type="ECO:0008006" key="4">
    <source>
        <dbReference type="Google" id="ProtNLM"/>
    </source>
</evidence>
<dbReference type="EMBL" id="JAFKCV010000003">
    <property type="protein sequence ID" value="MBN7824740.1"/>
    <property type="molecule type" value="Genomic_DNA"/>
</dbReference>
<comment type="caution">
    <text evidence="2">The sequence shown here is derived from an EMBL/GenBank/DDBJ whole genome shotgun (WGS) entry which is preliminary data.</text>
</comment>
<organism evidence="2 3">
    <name type="scientific">Bowmanella dokdonensis</name>
    <dbReference type="NCBI Taxonomy" id="751969"/>
    <lineage>
        <taxon>Bacteria</taxon>
        <taxon>Pseudomonadati</taxon>
        <taxon>Pseudomonadota</taxon>
        <taxon>Gammaproteobacteria</taxon>
        <taxon>Alteromonadales</taxon>
        <taxon>Alteromonadaceae</taxon>
        <taxon>Bowmanella</taxon>
    </lineage>
</organism>
<dbReference type="Proteomes" id="UP000664654">
    <property type="component" value="Unassembled WGS sequence"/>
</dbReference>
<dbReference type="RefSeq" id="WP_206572863.1">
    <property type="nucleotide sequence ID" value="NZ_JAFKCV010000003.1"/>
</dbReference>
<reference evidence="2" key="1">
    <citation type="submission" date="2021-03" db="EMBL/GenBank/DDBJ databases">
        <title>novel species isolated from a fishpond in China.</title>
        <authorList>
            <person name="Lu H."/>
            <person name="Cai Z."/>
        </authorList>
    </citation>
    <scope>NUCLEOTIDE SEQUENCE</scope>
    <source>
        <strain evidence="2">JCM 30855</strain>
    </source>
</reference>
<keyword evidence="1" id="KW-0732">Signal</keyword>
<sequence length="183" mass="20705">MINPVLWIKHFVFLVSMLLLAGCPTTDGTVRATVNTAMLGAAVLEFETSYLHTSAQIDRYRQAFSDEEWQVINNVRQDARRVHNAVKNILALDDGTGGAVVDISEFIHSLESVRYHYRQAYLLLERKVPYLEPALAQSLVTFHRATRTLDTAYRRLSEPHRDNTELIVQTLHVVGAGIRLFGV</sequence>
<evidence type="ECO:0000313" key="3">
    <source>
        <dbReference type="Proteomes" id="UP000664654"/>
    </source>
</evidence>
<accession>A0A939DMB5</accession>
<name>A0A939DMB5_9ALTE</name>
<evidence type="ECO:0000256" key="1">
    <source>
        <dbReference type="SAM" id="SignalP"/>
    </source>
</evidence>
<dbReference type="AlphaFoldDB" id="A0A939DMB5"/>